<accession>A0AAN6Q0F9</accession>
<dbReference type="EMBL" id="MU863636">
    <property type="protein sequence ID" value="KAK4101223.1"/>
    <property type="molecule type" value="Genomic_DNA"/>
</dbReference>
<dbReference type="InterPro" id="IPR036514">
    <property type="entry name" value="SGNH_hydro_sf"/>
</dbReference>
<sequence>MNRSVKEKDAFRVMVVGDSISHGREGDWTWRYRIWQWFEQEGVWVDFVGPYAGTSSPDKPHPPRPPWLIDESPEPPPPLRTDGGYAKDVAPRFLANSNHFAAGGRQACQAKDVIAEQVASHQPDLCLVQLGFNDLGWRVSGPVETLASMKHLVDRARSAKPDLKFAMADIPYRTDLPDREDLPVSTKIYNDLLARSVPYWSTAESPVALVRFCENYSCGGSNSDAAYDGLHPNALGEYQIARAFSHTLVSDFKLGRSALAIPDRIPPRPLPTPASIRAVSAPSGITITWDAVYGAFGYDLQHRFARESDWESTHVDSNRYDQRWLQKGQAVECRVRASGGDTLKSPWTKVASAVADPQTAPAPTNMVTRATPTGFAISWEPPPPPYAGEIDRYGIAHFDSDQPGAVLCTVGVRGQSAEITGLTPGHRYYIAMETWTTAGGGIPAAARAVVVGRGTPPAAPTSVRAQAVTRLAVELTWAGMPAAAGYDIWVRDRRGVLRSLALCPSRERVVRVSDGSLSGGSMMKAVIPNMRPSVWEWEYAVEAYNGDNQSKLSEWVTPPPEAPESPEDMSLADTDSIHIALNHG</sequence>
<dbReference type="GO" id="GO:0004622">
    <property type="term" value="F:phosphatidylcholine lysophospholipase activity"/>
    <property type="evidence" value="ECO:0007669"/>
    <property type="project" value="TreeGrafter"/>
</dbReference>
<dbReference type="SUPFAM" id="SSF49265">
    <property type="entry name" value="Fibronectin type III"/>
    <property type="match status" value="2"/>
</dbReference>
<dbReference type="SMART" id="SM00060">
    <property type="entry name" value="FN3"/>
    <property type="match status" value="3"/>
</dbReference>
<dbReference type="PANTHER" id="PTHR30383">
    <property type="entry name" value="THIOESTERASE 1/PROTEASE 1/LYSOPHOSPHOLIPASE L1"/>
    <property type="match status" value="1"/>
</dbReference>
<dbReference type="InterPro" id="IPR051532">
    <property type="entry name" value="Ester_Hydrolysis_Enzymes"/>
</dbReference>
<dbReference type="InterPro" id="IPR003961">
    <property type="entry name" value="FN3_dom"/>
</dbReference>
<dbReference type="Pfam" id="PF13472">
    <property type="entry name" value="Lipase_GDSL_2"/>
    <property type="match status" value="1"/>
</dbReference>
<dbReference type="InterPro" id="IPR036116">
    <property type="entry name" value="FN3_sf"/>
</dbReference>
<comment type="caution">
    <text evidence="3">The sequence shown here is derived from an EMBL/GenBank/DDBJ whole genome shotgun (WGS) entry which is preliminary data.</text>
</comment>
<feature type="region of interest" description="Disordered" evidence="1">
    <location>
        <begin position="550"/>
        <end position="572"/>
    </location>
</feature>
<dbReference type="CDD" id="cd00063">
    <property type="entry name" value="FN3"/>
    <property type="match status" value="1"/>
</dbReference>
<dbReference type="InterPro" id="IPR013783">
    <property type="entry name" value="Ig-like_fold"/>
</dbReference>
<dbReference type="Gene3D" id="2.60.40.10">
    <property type="entry name" value="Immunoglobulins"/>
    <property type="match status" value="3"/>
</dbReference>
<keyword evidence="4" id="KW-1185">Reference proteome</keyword>
<gene>
    <name evidence="3" type="ORF">N658DRAFT_486257</name>
</gene>
<reference evidence="3" key="2">
    <citation type="submission" date="2023-05" db="EMBL/GenBank/DDBJ databases">
        <authorList>
            <consortium name="Lawrence Berkeley National Laboratory"/>
            <person name="Steindorff A."/>
            <person name="Hensen N."/>
            <person name="Bonometti L."/>
            <person name="Westerberg I."/>
            <person name="Brannstrom I.O."/>
            <person name="Guillou S."/>
            <person name="Cros-Aarteil S."/>
            <person name="Calhoun S."/>
            <person name="Haridas S."/>
            <person name="Kuo A."/>
            <person name="Mondo S."/>
            <person name="Pangilinan J."/>
            <person name="Riley R."/>
            <person name="Labutti K."/>
            <person name="Andreopoulos B."/>
            <person name="Lipzen A."/>
            <person name="Chen C."/>
            <person name="Yanf M."/>
            <person name="Daum C."/>
            <person name="Ng V."/>
            <person name="Clum A."/>
            <person name="Ohm R."/>
            <person name="Martin F."/>
            <person name="Silar P."/>
            <person name="Natvig D."/>
            <person name="Lalanne C."/>
            <person name="Gautier V."/>
            <person name="Ament-Velasquez S.L."/>
            <person name="Kruys A."/>
            <person name="Hutchinson M.I."/>
            <person name="Powell A.J."/>
            <person name="Barry K."/>
            <person name="Miller A.N."/>
            <person name="Grigoriev I.V."/>
            <person name="Debuchy R."/>
            <person name="Gladieux P."/>
            <person name="Thoren M.H."/>
            <person name="Johannesson H."/>
        </authorList>
    </citation>
    <scope>NUCLEOTIDE SEQUENCE</scope>
    <source>
        <strain evidence="3">CBS 757.83</strain>
    </source>
</reference>
<dbReference type="CDD" id="cd01833">
    <property type="entry name" value="XynB_like"/>
    <property type="match status" value="1"/>
</dbReference>
<feature type="domain" description="Fibronectin type-III" evidence="2">
    <location>
        <begin position="360"/>
        <end position="458"/>
    </location>
</feature>
<dbReference type="Gene3D" id="3.40.50.1110">
    <property type="entry name" value="SGNH hydrolase"/>
    <property type="match status" value="1"/>
</dbReference>
<evidence type="ECO:0000256" key="1">
    <source>
        <dbReference type="SAM" id="MobiDB-lite"/>
    </source>
</evidence>
<evidence type="ECO:0000313" key="4">
    <source>
        <dbReference type="Proteomes" id="UP001305647"/>
    </source>
</evidence>
<dbReference type="Proteomes" id="UP001305647">
    <property type="component" value="Unassembled WGS sequence"/>
</dbReference>
<evidence type="ECO:0000259" key="2">
    <source>
        <dbReference type="PROSITE" id="PS50853"/>
    </source>
</evidence>
<organism evidence="3 4">
    <name type="scientific">Parathielavia hyrcaniae</name>
    <dbReference type="NCBI Taxonomy" id="113614"/>
    <lineage>
        <taxon>Eukaryota</taxon>
        <taxon>Fungi</taxon>
        <taxon>Dikarya</taxon>
        <taxon>Ascomycota</taxon>
        <taxon>Pezizomycotina</taxon>
        <taxon>Sordariomycetes</taxon>
        <taxon>Sordariomycetidae</taxon>
        <taxon>Sordariales</taxon>
        <taxon>Chaetomiaceae</taxon>
        <taxon>Parathielavia</taxon>
    </lineage>
</organism>
<feature type="region of interest" description="Disordered" evidence="1">
    <location>
        <begin position="55"/>
        <end position="82"/>
    </location>
</feature>
<name>A0AAN6Q0F9_9PEZI</name>
<protein>
    <submittedName>
        <fullName evidence="3">Carbohydrate esterase family 3 protein</fullName>
    </submittedName>
</protein>
<feature type="domain" description="Fibronectin type-III" evidence="2">
    <location>
        <begin position="270"/>
        <end position="358"/>
    </location>
</feature>
<evidence type="ECO:0000313" key="3">
    <source>
        <dbReference type="EMBL" id="KAK4101223.1"/>
    </source>
</evidence>
<dbReference type="PANTHER" id="PTHR30383:SF19">
    <property type="entry name" value="FIBRONECTIN TYPE-III DOMAIN-CONTAINING PROTEIN"/>
    <property type="match status" value="1"/>
</dbReference>
<dbReference type="AlphaFoldDB" id="A0AAN6Q0F9"/>
<dbReference type="Pfam" id="PF00041">
    <property type="entry name" value="fn3"/>
    <property type="match status" value="1"/>
</dbReference>
<dbReference type="InterPro" id="IPR013830">
    <property type="entry name" value="SGNH_hydro"/>
</dbReference>
<proteinExistence type="predicted"/>
<reference evidence="3" key="1">
    <citation type="journal article" date="2023" name="Mol. Phylogenet. Evol.">
        <title>Genome-scale phylogeny and comparative genomics of the fungal order Sordariales.</title>
        <authorList>
            <person name="Hensen N."/>
            <person name="Bonometti L."/>
            <person name="Westerberg I."/>
            <person name="Brannstrom I.O."/>
            <person name="Guillou S."/>
            <person name="Cros-Aarteil S."/>
            <person name="Calhoun S."/>
            <person name="Haridas S."/>
            <person name="Kuo A."/>
            <person name="Mondo S."/>
            <person name="Pangilinan J."/>
            <person name="Riley R."/>
            <person name="LaButti K."/>
            <person name="Andreopoulos B."/>
            <person name="Lipzen A."/>
            <person name="Chen C."/>
            <person name="Yan M."/>
            <person name="Daum C."/>
            <person name="Ng V."/>
            <person name="Clum A."/>
            <person name="Steindorff A."/>
            <person name="Ohm R.A."/>
            <person name="Martin F."/>
            <person name="Silar P."/>
            <person name="Natvig D.O."/>
            <person name="Lalanne C."/>
            <person name="Gautier V."/>
            <person name="Ament-Velasquez S.L."/>
            <person name="Kruys A."/>
            <person name="Hutchinson M.I."/>
            <person name="Powell A.J."/>
            <person name="Barry K."/>
            <person name="Miller A.N."/>
            <person name="Grigoriev I.V."/>
            <person name="Debuchy R."/>
            <person name="Gladieux P."/>
            <person name="Hiltunen Thoren M."/>
            <person name="Johannesson H."/>
        </authorList>
    </citation>
    <scope>NUCLEOTIDE SEQUENCE</scope>
    <source>
        <strain evidence="3">CBS 757.83</strain>
    </source>
</reference>
<dbReference type="PROSITE" id="PS50853">
    <property type="entry name" value="FN3"/>
    <property type="match status" value="2"/>
</dbReference>
<dbReference type="SUPFAM" id="SSF52266">
    <property type="entry name" value="SGNH hydrolase"/>
    <property type="match status" value="1"/>
</dbReference>